<protein>
    <recommendedName>
        <fullName evidence="1">Fungal-type protein kinase domain-containing protein</fullName>
    </recommendedName>
</protein>
<dbReference type="OrthoDB" id="3271139at2759"/>
<feature type="non-terminal residue" evidence="2">
    <location>
        <position position="1"/>
    </location>
</feature>
<dbReference type="SUPFAM" id="SSF56112">
    <property type="entry name" value="Protein kinase-like (PK-like)"/>
    <property type="match status" value="1"/>
</dbReference>
<dbReference type="HOGENOM" id="CLU_1411958_0_0_1"/>
<organism evidence="2 3">
    <name type="scientific">Pisolithus microcarpus 441</name>
    <dbReference type="NCBI Taxonomy" id="765257"/>
    <lineage>
        <taxon>Eukaryota</taxon>
        <taxon>Fungi</taxon>
        <taxon>Dikarya</taxon>
        <taxon>Basidiomycota</taxon>
        <taxon>Agaricomycotina</taxon>
        <taxon>Agaricomycetes</taxon>
        <taxon>Agaricomycetidae</taxon>
        <taxon>Boletales</taxon>
        <taxon>Sclerodermatineae</taxon>
        <taxon>Pisolithaceae</taxon>
        <taxon>Pisolithus</taxon>
    </lineage>
</organism>
<evidence type="ECO:0000259" key="1">
    <source>
        <dbReference type="Pfam" id="PF17667"/>
    </source>
</evidence>
<gene>
    <name evidence="2" type="ORF">PISMIDRAFT_647200</name>
</gene>
<dbReference type="AlphaFoldDB" id="A0A0C9YQM5"/>
<dbReference type="EMBL" id="KN834059">
    <property type="protein sequence ID" value="KIK12667.1"/>
    <property type="molecule type" value="Genomic_DNA"/>
</dbReference>
<dbReference type="STRING" id="765257.A0A0C9YQM5"/>
<sequence length="193" mass="22125">SASATPSKIHHGTHFRLVFKEVYQPIFDRQRLDTVLQTLMGVHAALQFLHSVDWVHRVISSGNVLHSSEMSKLVDPEYAKHMDSNTTHEVRTGTLEFMANEVEAQKYLFGPYRLKAHSEDHNWCRLSSIPYTTWSLSGGSQRGHSITMLIRRAANHRQSKLRNFTNSSPDDLTAHHISMRFILLSTTKCFRPL</sequence>
<name>A0A0C9YQM5_9AGAM</name>
<dbReference type="InterPro" id="IPR011009">
    <property type="entry name" value="Kinase-like_dom_sf"/>
</dbReference>
<proteinExistence type="predicted"/>
<evidence type="ECO:0000313" key="2">
    <source>
        <dbReference type="EMBL" id="KIK12667.1"/>
    </source>
</evidence>
<feature type="non-terminal residue" evidence="2">
    <location>
        <position position="193"/>
    </location>
</feature>
<reference evidence="2 3" key="1">
    <citation type="submission" date="2014-04" db="EMBL/GenBank/DDBJ databases">
        <authorList>
            <consortium name="DOE Joint Genome Institute"/>
            <person name="Kuo A."/>
            <person name="Kohler A."/>
            <person name="Costa M.D."/>
            <person name="Nagy L.G."/>
            <person name="Floudas D."/>
            <person name="Copeland A."/>
            <person name="Barry K.W."/>
            <person name="Cichocki N."/>
            <person name="Veneault-Fourrey C."/>
            <person name="LaButti K."/>
            <person name="Lindquist E.A."/>
            <person name="Lipzen A."/>
            <person name="Lundell T."/>
            <person name="Morin E."/>
            <person name="Murat C."/>
            <person name="Sun H."/>
            <person name="Tunlid A."/>
            <person name="Henrissat B."/>
            <person name="Grigoriev I.V."/>
            <person name="Hibbett D.S."/>
            <person name="Martin F."/>
            <person name="Nordberg H.P."/>
            <person name="Cantor M.N."/>
            <person name="Hua S.X."/>
        </authorList>
    </citation>
    <scope>NUCLEOTIDE SEQUENCE [LARGE SCALE GENOMIC DNA]</scope>
    <source>
        <strain evidence="2 3">441</strain>
    </source>
</reference>
<keyword evidence="3" id="KW-1185">Reference proteome</keyword>
<dbReference type="Proteomes" id="UP000054018">
    <property type="component" value="Unassembled WGS sequence"/>
</dbReference>
<feature type="domain" description="Fungal-type protein kinase" evidence="1">
    <location>
        <begin position="11"/>
        <end position="104"/>
    </location>
</feature>
<reference evidence="3" key="2">
    <citation type="submission" date="2015-01" db="EMBL/GenBank/DDBJ databases">
        <title>Evolutionary Origins and Diversification of the Mycorrhizal Mutualists.</title>
        <authorList>
            <consortium name="DOE Joint Genome Institute"/>
            <consortium name="Mycorrhizal Genomics Consortium"/>
            <person name="Kohler A."/>
            <person name="Kuo A."/>
            <person name="Nagy L.G."/>
            <person name="Floudas D."/>
            <person name="Copeland A."/>
            <person name="Barry K.W."/>
            <person name="Cichocki N."/>
            <person name="Veneault-Fourrey C."/>
            <person name="LaButti K."/>
            <person name="Lindquist E.A."/>
            <person name="Lipzen A."/>
            <person name="Lundell T."/>
            <person name="Morin E."/>
            <person name="Murat C."/>
            <person name="Riley R."/>
            <person name="Ohm R."/>
            <person name="Sun H."/>
            <person name="Tunlid A."/>
            <person name="Henrissat B."/>
            <person name="Grigoriev I.V."/>
            <person name="Hibbett D.S."/>
            <person name="Martin F."/>
        </authorList>
    </citation>
    <scope>NUCLEOTIDE SEQUENCE [LARGE SCALE GENOMIC DNA]</scope>
    <source>
        <strain evidence="3">441</strain>
    </source>
</reference>
<dbReference type="InterPro" id="IPR040976">
    <property type="entry name" value="Pkinase_fungal"/>
</dbReference>
<accession>A0A0C9YQM5</accession>
<evidence type="ECO:0000313" key="3">
    <source>
        <dbReference type="Proteomes" id="UP000054018"/>
    </source>
</evidence>
<dbReference type="Gene3D" id="1.10.510.10">
    <property type="entry name" value="Transferase(Phosphotransferase) domain 1"/>
    <property type="match status" value="1"/>
</dbReference>
<dbReference type="Pfam" id="PF17667">
    <property type="entry name" value="Pkinase_fungal"/>
    <property type="match status" value="1"/>
</dbReference>